<dbReference type="InterPro" id="IPR029063">
    <property type="entry name" value="SAM-dependent_MTases_sf"/>
</dbReference>
<name>X1LNU6_9ZZZZ</name>
<dbReference type="EMBL" id="BARV01005827">
    <property type="protein sequence ID" value="GAI04055.1"/>
    <property type="molecule type" value="Genomic_DNA"/>
</dbReference>
<sequence length="145" mass="16404">MVALEQAVWFTKGTKSGATFNYQLGQQANYVKHSIVGRATKANGERIHPTQKPIGVMKVWIRYLTNENELIVDPFCGSGTICVAAWECHRNFIGIENKRQYAKAARKRLKQFAGKRLRWSFGKQNKTCSSRKPGYARGLTGHSTR</sequence>
<feature type="region of interest" description="Disordered" evidence="3">
    <location>
        <begin position="125"/>
        <end position="145"/>
    </location>
</feature>
<evidence type="ECO:0000259" key="4">
    <source>
        <dbReference type="Pfam" id="PF01555"/>
    </source>
</evidence>
<dbReference type="Pfam" id="PF01555">
    <property type="entry name" value="N6_N4_Mtase"/>
    <property type="match status" value="1"/>
</dbReference>
<dbReference type="PRINTS" id="PR00508">
    <property type="entry name" value="S21N4MTFRASE"/>
</dbReference>
<protein>
    <recommendedName>
        <fullName evidence="4">DNA methylase N-4/N-6 domain-containing protein</fullName>
    </recommendedName>
</protein>
<evidence type="ECO:0000256" key="3">
    <source>
        <dbReference type="SAM" id="MobiDB-lite"/>
    </source>
</evidence>
<dbReference type="InterPro" id="IPR002941">
    <property type="entry name" value="DNA_methylase_N4/N6"/>
</dbReference>
<evidence type="ECO:0000313" key="5">
    <source>
        <dbReference type="EMBL" id="GAI04055.1"/>
    </source>
</evidence>
<organism evidence="5">
    <name type="scientific">marine sediment metagenome</name>
    <dbReference type="NCBI Taxonomy" id="412755"/>
    <lineage>
        <taxon>unclassified sequences</taxon>
        <taxon>metagenomes</taxon>
        <taxon>ecological metagenomes</taxon>
    </lineage>
</organism>
<keyword evidence="1" id="KW-0489">Methyltransferase</keyword>
<dbReference type="InterPro" id="IPR001091">
    <property type="entry name" value="RM_Methyltransferase"/>
</dbReference>
<reference evidence="5" key="1">
    <citation type="journal article" date="2014" name="Front. Microbiol.">
        <title>High frequency of phylogenetically diverse reductive dehalogenase-homologous genes in deep subseafloor sedimentary metagenomes.</title>
        <authorList>
            <person name="Kawai M."/>
            <person name="Futagami T."/>
            <person name="Toyoda A."/>
            <person name="Takaki Y."/>
            <person name="Nishi S."/>
            <person name="Hori S."/>
            <person name="Arai W."/>
            <person name="Tsubouchi T."/>
            <person name="Morono Y."/>
            <person name="Uchiyama I."/>
            <person name="Ito T."/>
            <person name="Fujiyama A."/>
            <person name="Inagaki F."/>
            <person name="Takami H."/>
        </authorList>
    </citation>
    <scope>NUCLEOTIDE SEQUENCE</scope>
    <source>
        <strain evidence="5">Expedition CK06-06</strain>
    </source>
</reference>
<dbReference type="Gene3D" id="3.40.50.150">
    <property type="entry name" value="Vaccinia Virus protein VP39"/>
    <property type="match status" value="1"/>
</dbReference>
<accession>X1LNU6</accession>
<dbReference type="GO" id="GO:0032259">
    <property type="term" value="P:methylation"/>
    <property type="evidence" value="ECO:0007669"/>
    <property type="project" value="UniProtKB-KW"/>
</dbReference>
<evidence type="ECO:0000256" key="2">
    <source>
        <dbReference type="ARBA" id="ARBA00022679"/>
    </source>
</evidence>
<evidence type="ECO:0000256" key="1">
    <source>
        <dbReference type="ARBA" id="ARBA00022603"/>
    </source>
</evidence>
<dbReference type="GO" id="GO:0003677">
    <property type="term" value="F:DNA binding"/>
    <property type="evidence" value="ECO:0007669"/>
    <property type="project" value="InterPro"/>
</dbReference>
<dbReference type="SUPFAM" id="SSF53335">
    <property type="entry name" value="S-adenosyl-L-methionine-dependent methyltransferases"/>
    <property type="match status" value="1"/>
</dbReference>
<gene>
    <name evidence="5" type="ORF">S06H3_11854</name>
</gene>
<keyword evidence="2" id="KW-0808">Transferase</keyword>
<dbReference type="AlphaFoldDB" id="X1LNU6"/>
<proteinExistence type="predicted"/>
<dbReference type="GO" id="GO:0008170">
    <property type="term" value="F:N-methyltransferase activity"/>
    <property type="evidence" value="ECO:0007669"/>
    <property type="project" value="InterPro"/>
</dbReference>
<comment type="caution">
    <text evidence="5">The sequence shown here is derived from an EMBL/GenBank/DDBJ whole genome shotgun (WGS) entry which is preliminary data.</text>
</comment>
<feature type="domain" description="DNA methylase N-4/N-6" evidence="4">
    <location>
        <begin position="35"/>
        <end position="106"/>
    </location>
</feature>